<name>A0A1Z4JFF0_LEPBY</name>
<evidence type="ECO:0000313" key="2">
    <source>
        <dbReference type="Proteomes" id="UP000217895"/>
    </source>
</evidence>
<organism evidence="1 2">
    <name type="scientific">Leptolyngbya boryana NIES-2135</name>
    <dbReference type="NCBI Taxonomy" id="1973484"/>
    <lineage>
        <taxon>Bacteria</taxon>
        <taxon>Bacillati</taxon>
        <taxon>Cyanobacteriota</taxon>
        <taxon>Cyanophyceae</taxon>
        <taxon>Leptolyngbyales</taxon>
        <taxon>Leptolyngbyaceae</taxon>
        <taxon>Leptolyngbya group</taxon>
        <taxon>Leptolyngbya</taxon>
    </lineage>
</organism>
<dbReference type="AlphaFoldDB" id="A0A1Z4JFF0"/>
<gene>
    <name evidence="1" type="ORF">NIES2135_20400</name>
</gene>
<evidence type="ECO:0008006" key="3">
    <source>
        <dbReference type="Google" id="ProtNLM"/>
    </source>
</evidence>
<keyword evidence="2" id="KW-1185">Reference proteome</keyword>
<proteinExistence type="predicted"/>
<evidence type="ECO:0000313" key="1">
    <source>
        <dbReference type="EMBL" id="BAY55217.1"/>
    </source>
</evidence>
<protein>
    <recommendedName>
        <fullName evidence="3">Phage-related protein</fullName>
    </recommendedName>
</protein>
<dbReference type="EMBL" id="AP018203">
    <property type="protein sequence ID" value="BAY55217.1"/>
    <property type="molecule type" value="Genomic_DNA"/>
</dbReference>
<sequence length="244" mass="27941">MPALERPILFSGEMVRAILSGSKTQTRRIVKPQPRLGLLGNGQPIGNGQLVWEPKKDRVIPLTDSCLHQIFDYCPYGSKGDRLWVRETWRPRSWGSDFEWMMIQYKEGDDVKEINPSDVWGDDAEVVWAKMSRECVGAGNPTTDSGDFILEKPLKWRASIFMPRAASRITLEITNIRIERLQDISEEDAKAEGVPPFDWNDGWSLRPAPAFEKLWDSINGAKHPWSSNPWVWVVSFSRIEEVTK</sequence>
<reference evidence="1 2" key="1">
    <citation type="submission" date="2017-06" db="EMBL/GenBank/DDBJ databases">
        <title>Genome sequencing of cyanobaciteial culture collection at National Institute for Environmental Studies (NIES).</title>
        <authorList>
            <person name="Hirose Y."/>
            <person name="Shimura Y."/>
            <person name="Fujisawa T."/>
            <person name="Nakamura Y."/>
            <person name="Kawachi M."/>
        </authorList>
    </citation>
    <scope>NUCLEOTIDE SEQUENCE [LARGE SCALE GENOMIC DNA]</scope>
    <source>
        <strain evidence="1 2">NIES-2135</strain>
    </source>
</reference>
<dbReference type="Proteomes" id="UP000217895">
    <property type="component" value="Chromosome"/>
</dbReference>
<accession>A0A1Z4JFF0</accession>